<evidence type="ECO:0000256" key="1">
    <source>
        <dbReference type="ARBA" id="ARBA00004123"/>
    </source>
</evidence>
<dbReference type="GO" id="GO:0005524">
    <property type="term" value="F:ATP binding"/>
    <property type="evidence" value="ECO:0007669"/>
    <property type="project" value="UniProtKB-KW"/>
</dbReference>
<dbReference type="RefSeq" id="XP_068346957.1">
    <property type="nucleotide sequence ID" value="XM_068490622.1"/>
</dbReference>
<dbReference type="InterPro" id="IPR049629">
    <property type="entry name" value="DPY30_SDC1_DD"/>
</dbReference>
<dbReference type="Pfam" id="PF00334">
    <property type="entry name" value="NDK"/>
    <property type="match status" value="1"/>
</dbReference>
<gene>
    <name evidence="12" type="ORF">TRFO_02340</name>
</gene>
<evidence type="ECO:0000256" key="8">
    <source>
        <dbReference type="ARBA" id="ARBA00023242"/>
    </source>
</evidence>
<keyword evidence="7" id="KW-0067">ATP-binding</keyword>
<dbReference type="GO" id="GO:0016301">
    <property type="term" value="F:kinase activity"/>
    <property type="evidence" value="ECO:0007669"/>
    <property type="project" value="UniProtKB-KW"/>
</dbReference>
<comment type="caution">
    <text evidence="12">The sequence shown here is derived from an EMBL/GenBank/DDBJ whole genome shotgun (WGS) entry which is preliminary data.</text>
</comment>
<dbReference type="GO" id="GO:0005634">
    <property type="term" value="C:nucleus"/>
    <property type="evidence" value="ECO:0007669"/>
    <property type="project" value="UniProtKB-SubCell"/>
</dbReference>
<dbReference type="Proteomes" id="UP000179807">
    <property type="component" value="Unassembled WGS sequence"/>
</dbReference>
<proteinExistence type="inferred from homology"/>
<dbReference type="InterPro" id="IPR007858">
    <property type="entry name" value="Dpy-30_motif"/>
</dbReference>
<keyword evidence="6" id="KW-0418">Kinase</keyword>
<comment type="caution">
    <text evidence="9">Lacks conserved residue(s) required for the propagation of feature annotation.</text>
</comment>
<name>A0A1J4J9B9_9EUKA</name>
<dbReference type="PROSITE" id="PS51374">
    <property type="entry name" value="NDPK_LIKE"/>
    <property type="match status" value="1"/>
</dbReference>
<reference evidence="12" key="1">
    <citation type="submission" date="2016-10" db="EMBL/GenBank/DDBJ databases">
        <authorList>
            <person name="Benchimol M."/>
            <person name="Almeida L.G."/>
            <person name="Vasconcelos A.T."/>
            <person name="Perreira-Neves A."/>
            <person name="Rosa I.A."/>
            <person name="Tasca T."/>
            <person name="Bogo M.R."/>
            <person name="de Souza W."/>
        </authorList>
    </citation>
    <scope>NUCLEOTIDE SEQUENCE [LARGE SCALE GENOMIC DNA]</scope>
    <source>
        <strain evidence="12">K</strain>
    </source>
</reference>
<comment type="similarity">
    <text evidence="2 9">Belongs to the NDK family.</text>
</comment>
<evidence type="ECO:0000256" key="7">
    <source>
        <dbReference type="ARBA" id="ARBA00022840"/>
    </source>
</evidence>
<dbReference type="PANTHER" id="PTHR46161:SF3">
    <property type="entry name" value="NUCLEOSIDE DIPHOSPHATE KINASE DDB_G0292928-RELATED"/>
    <property type="match status" value="1"/>
</dbReference>
<evidence type="ECO:0000256" key="3">
    <source>
        <dbReference type="ARBA" id="ARBA00010849"/>
    </source>
</evidence>
<dbReference type="EMBL" id="MLAK01001370">
    <property type="protein sequence ID" value="OHS93820.1"/>
    <property type="molecule type" value="Genomic_DNA"/>
</dbReference>
<dbReference type="OrthoDB" id="417678at2759"/>
<comment type="similarity">
    <text evidence="3">Belongs to the dpy-30 family.</text>
</comment>
<dbReference type="Pfam" id="PF05186">
    <property type="entry name" value="Dpy-30"/>
    <property type="match status" value="1"/>
</dbReference>
<dbReference type="Gene3D" id="1.20.890.10">
    <property type="entry name" value="cAMP-dependent protein kinase regulatory subunit, dimerization-anchoring domain"/>
    <property type="match status" value="1"/>
</dbReference>
<dbReference type="VEuPathDB" id="TrichDB:TRFO_02340"/>
<evidence type="ECO:0000256" key="6">
    <source>
        <dbReference type="ARBA" id="ARBA00022777"/>
    </source>
</evidence>
<evidence type="ECO:0000313" key="12">
    <source>
        <dbReference type="EMBL" id="OHS93820.1"/>
    </source>
</evidence>
<sequence length="246" mass="28119">MSCTRMLAIINPGYEDNWGKIIDRIIEEGISILQMKKMTFDDEMIDKLFYYKIPQNSYPLFQAWMTSGPAVVMELDGKDVIYHFSDIVGPAHKDIALEQAPNSLNALYSNSTAEPVCLGSINLENAIEEITFIFGSVPEEIIPKLESAEFEEDELDELNTIENLANQYEGKDYSRYVLKQEYLESTVMPLVLEGLSWIMKERPKDPVEHLAMFLLKNNTFNKQKLADPIQPEEVKAPQPTSSKKRD</sequence>
<organism evidence="12 13">
    <name type="scientific">Tritrichomonas foetus</name>
    <dbReference type="NCBI Taxonomy" id="1144522"/>
    <lineage>
        <taxon>Eukaryota</taxon>
        <taxon>Metamonada</taxon>
        <taxon>Parabasalia</taxon>
        <taxon>Tritrichomonadida</taxon>
        <taxon>Tritrichomonadidae</taxon>
        <taxon>Tritrichomonas</taxon>
    </lineage>
</organism>
<dbReference type="SMART" id="SM00562">
    <property type="entry name" value="NDK"/>
    <property type="match status" value="1"/>
</dbReference>
<feature type="domain" description="Nucleoside diphosphate kinase-like" evidence="11">
    <location>
        <begin position="3"/>
        <end position="141"/>
    </location>
</feature>
<protein>
    <recommendedName>
        <fullName evidence="11">Nucleoside diphosphate kinase-like domain-containing protein</fullName>
    </recommendedName>
</protein>
<keyword evidence="4" id="KW-0808">Transferase</keyword>
<evidence type="ECO:0000256" key="2">
    <source>
        <dbReference type="ARBA" id="ARBA00008142"/>
    </source>
</evidence>
<dbReference type="Gene3D" id="3.30.70.141">
    <property type="entry name" value="Nucleoside diphosphate kinase-like domain"/>
    <property type="match status" value="1"/>
</dbReference>
<keyword evidence="5" id="KW-0547">Nucleotide-binding</keyword>
<keyword evidence="13" id="KW-1185">Reference proteome</keyword>
<evidence type="ECO:0000259" key="11">
    <source>
        <dbReference type="SMART" id="SM00562"/>
    </source>
</evidence>
<evidence type="ECO:0000313" key="13">
    <source>
        <dbReference type="Proteomes" id="UP000179807"/>
    </source>
</evidence>
<evidence type="ECO:0000256" key="9">
    <source>
        <dbReference type="PROSITE-ProRule" id="PRU00706"/>
    </source>
</evidence>
<feature type="region of interest" description="Disordered" evidence="10">
    <location>
        <begin position="224"/>
        <end position="246"/>
    </location>
</feature>
<dbReference type="CDD" id="cd22965">
    <property type="entry name" value="DD_DPY30_SDC1"/>
    <property type="match status" value="1"/>
</dbReference>
<dbReference type="GeneID" id="94825326"/>
<dbReference type="InterPro" id="IPR034907">
    <property type="entry name" value="NDK-like_dom"/>
</dbReference>
<dbReference type="PANTHER" id="PTHR46161">
    <property type="entry name" value="NUCLEOSIDE DIPHOSPHATE KINASE"/>
    <property type="match status" value="1"/>
</dbReference>
<accession>A0A1J4J9B9</accession>
<keyword evidence="8" id="KW-0539">Nucleus</keyword>
<dbReference type="AlphaFoldDB" id="A0A1J4J9B9"/>
<evidence type="ECO:0000256" key="5">
    <source>
        <dbReference type="ARBA" id="ARBA00022741"/>
    </source>
</evidence>
<comment type="subcellular location">
    <subcellularLocation>
        <location evidence="1">Nucleus</location>
    </subcellularLocation>
</comment>
<dbReference type="SUPFAM" id="SSF54919">
    <property type="entry name" value="Nucleoside diphosphate kinase, NDK"/>
    <property type="match status" value="1"/>
</dbReference>
<dbReference type="InterPro" id="IPR036850">
    <property type="entry name" value="NDK-like_dom_sf"/>
</dbReference>
<evidence type="ECO:0000256" key="4">
    <source>
        <dbReference type="ARBA" id="ARBA00022679"/>
    </source>
</evidence>
<evidence type="ECO:0000256" key="10">
    <source>
        <dbReference type="SAM" id="MobiDB-lite"/>
    </source>
</evidence>